<keyword evidence="3" id="KW-1185">Reference proteome</keyword>
<protein>
    <recommendedName>
        <fullName evidence="1">Thoeris protein ThsB TIR-like domain-containing protein</fullName>
    </recommendedName>
</protein>
<dbReference type="KEGG" id="pus:CKA81_06905"/>
<name>A0A410GBC8_9BURK</name>
<feature type="domain" description="Thoeris protein ThsB TIR-like" evidence="1">
    <location>
        <begin position="9"/>
        <end position="106"/>
    </location>
</feature>
<dbReference type="AlphaFoldDB" id="A0A410GBC8"/>
<dbReference type="OrthoDB" id="9811746at2"/>
<evidence type="ECO:0000313" key="3">
    <source>
        <dbReference type="Proteomes" id="UP000283474"/>
    </source>
</evidence>
<dbReference type="EMBL" id="CP022987">
    <property type="protein sequence ID" value="QAA93593.1"/>
    <property type="molecule type" value="Genomic_DNA"/>
</dbReference>
<dbReference type="Pfam" id="PF08937">
    <property type="entry name" value="ThsB_TIR"/>
    <property type="match status" value="1"/>
</dbReference>
<accession>A0A410GBC8</accession>
<dbReference type="Proteomes" id="UP000283474">
    <property type="component" value="Chromosome"/>
</dbReference>
<evidence type="ECO:0000313" key="2">
    <source>
        <dbReference type="EMBL" id="QAA93593.1"/>
    </source>
</evidence>
<dbReference type="SUPFAM" id="SSF52206">
    <property type="entry name" value="Hypothetical protein MTH538"/>
    <property type="match status" value="1"/>
</dbReference>
<proteinExistence type="predicted"/>
<dbReference type="InterPro" id="IPR036490">
    <property type="entry name" value="ThsB_TIR-like_sf"/>
</dbReference>
<sequence>MAQDTKNVFISHIHEDDAGLGKLKSLLEKNGLTIRDSSINSSNPNNARDPDYIKSSILAPQIDWAGTLLVYVSPNTKDSEWVNWEIEYAAKNDKRIIGVWEHGTKDCELPSALEEYADAVVGWHGNSIIDAINGKDSWEKPDGGPCDPMSIKRHRC</sequence>
<dbReference type="Gene3D" id="3.40.50.9200">
    <property type="entry name" value="Hypothetical protein MTH538"/>
    <property type="match status" value="1"/>
</dbReference>
<organism evidence="2 3">
    <name type="scientific">Pollutimonas thiosulfatoxidans</name>
    <dbReference type="NCBI Taxonomy" id="2028345"/>
    <lineage>
        <taxon>Bacteria</taxon>
        <taxon>Pseudomonadati</taxon>
        <taxon>Pseudomonadota</taxon>
        <taxon>Betaproteobacteria</taxon>
        <taxon>Burkholderiales</taxon>
        <taxon>Alcaligenaceae</taxon>
        <taxon>Pollutimonas</taxon>
    </lineage>
</organism>
<gene>
    <name evidence="2" type="ORF">CKA81_06905</name>
</gene>
<evidence type="ECO:0000259" key="1">
    <source>
        <dbReference type="Pfam" id="PF08937"/>
    </source>
</evidence>
<dbReference type="InterPro" id="IPR015032">
    <property type="entry name" value="ThsB__TIR-like_domain"/>
</dbReference>
<dbReference type="RefSeq" id="WP_128354635.1">
    <property type="nucleotide sequence ID" value="NZ_CP022987.1"/>
</dbReference>
<reference evidence="2 3" key="1">
    <citation type="submission" date="2017-08" db="EMBL/GenBank/DDBJ databases">
        <authorList>
            <person name="Park S.-J."/>
            <person name="Kim H."/>
        </authorList>
    </citation>
    <scope>NUCLEOTIDE SEQUENCE [LARGE SCALE GENOMIC DNA]</scope>
    <source>
        <strain evidence="3">ye3</strain>
    </source>
</reference>